<organism evidence="6 7">
    <name type="scientific">Kroppenstedtia pulmonis</name>
    <dbReference type="NCBI Taxonomy" id="1380685"/>
    <lineage>
        <taxon>Bacteria</taxon>
        <taxon>Bacillati</taxon>
        <taxon>Bacillota</taxon>
        <taxon>Bacilli</taxon>
        <taxon>Bacillales</taxon>
        <taxon>Thermoactinomycetaceae</taxon>
        <taxon>Kroppenstedtia</taxon>
    </lineage>
</organism>
<keyword evidence="3" id="KW-0010">Activator</keyword>
<evidence type="ECO:0000313" key="6">
    <source>
        <dbReference type="EMBL" id="QKG83685.1"/>
    </source>
</evidence>
<dbReference type="Pfam" id="PF00027">
    <property type="entry name" value="cNMP_binding"/>
    <property type="match status" value="1"/>
</dbReference>
<dbReference type="InterPro" id="IPR000595">
    <property type="entry name" value="cNMP-bd_dom"/>
</dbReference>
<dbReference type="InterPro" id="IPR012318">
    <property type="entry name" value="HTH_CRP"/>
</dbReference>
<dbReference type="SUPFAM" id="SSF51206">
    <property type="entry name" value="cAMP-binding domain-like"/>
    <property type="match status" value="1"/>
</dbReference>
<dbReference type="InterPro" id="IPR036388">
    <property type="entry name" value="WH-like_DNA-bd_sf"/>
</dbReference>
<gene>
    <name evidence="6" type="ORF">GXN76_03810</name>
</gene>
<dbReference type="Gene3D" id="1.10.10.10">
    <property type="entry name" value="Winged helix-like DNA-binding domain superfamily/Winged helix DNA-binding domain"/>
    <property type="match status" value="1"/>
</dbReference>
<dbReference type="InterPro" id="IPR014710">
    <property type="entry name" value="RmlC-like_jellyroll"/>
</dbReference>
<dbReference type="SUPFAM" id="SSF46785">
    <property type="entry name" value="Winged helix' DNA-binding domain"/>
    <property type="match status" value="1"/>
</dbReference>
<dbReference type="GO" id="GO:0003677">
    <property type="term" value="F:DNA binding"/>
    <property type="evidence" value="ECO:0007669"/>
    <property type="project" value="UniProtKB-KW"/>
</dbReference>
<dbReference type="PROSITE" id="PS50042">
    <property type="entry name" value="CNMP_BINDING_3"/>
    <property type="match status" value="1"/>
</dbReference>
<evidence type="ECO:0000256" key="3">
    <source>
        <dbReference type="ARBA" id="ARBA00023159"/>
    </source>
</evidence>
<evidence type="ECO:0000259" key="5">
    <source>
        <dbReference type="PROSITE" id="PS50042"/>
    </source>
</evidence>
<dbReference type="GO" id="GO:0006355">
    <property type="term" value="P:regulation of DNA-templated transcription"/>
    <property type="evidence" value="ECO:0007669"/>
    <property type="project" value="InterPro"/>
</dbReference>
<proteinExistence type="predicted"/>
<dbReference type="Pfam" id="PF00325">
    <property type="entry name" value="Crp"/>
    <property type="match status" value="1"/>
</dbReference>
<reference evidence="6 7" key="1">
    <citation type="submission" date="2020-01" db="EMBL/GenBank/DDBJ databases">
        <authorList>
            <person name="Gulvik C.A."/>
            <person name="Batra D.G."/>
        </authorList>
    </citation>
    <scope>NUCLEOTIDE SEQUENCE [LARGE SCALE GENOMIC DNA]</scope>
    <source>
        <strain evidence="6 7">W9323</strain>
    </source>
</reference>
<name>A0A7D3Y3T5_9BACL</name>
<evidence type="ECO:0000256" key="1">
    <source>
        <dbReference type="ARBA" id="ARBA00023015"/>
    </source>
</evidence>
<protein>
    <submittedName>
        <fullName evidence="6">Crp/Fnr family transcriptional regulator</fullName>
    </submittedName>
</protein>
<evidence type="ECO:0000313" key="7">
    <source>
        <dbReference type="Proteomes" id="UP000503088"/>
    </source>
</evidence>
<dbReference type="InterPro" id="IPR018490">
    <property type="entry name" value="cNMP-bd_dom_sf"/>
</dbReference>
<dbReference type="EMBL" id="CP048104">
    <property type="protein sequence ID" value="QKG83685.1"/>
    <property type="molecule type" value="Genomic_DNA"/>
</dbReference>
<evidence type="ECO:0000256" key="4">
    <source>
        <dbReference type="ARBA" id="ARBA00023163"/>
    </source>
</evidence>
<sequence length="172" mass="20041">MILNRGEFLFRQGEEGDLYRVEEGLIKIVHLQSDGTSILFNLIVPGEIIPHHSLLSPKPYFASALAVLPSQVERISADQWYRELKENPVRYKDVAYQLQHTLRLIQQRMEFTTAPVSRRIGLLRNWLSTYFPDEPVEKLLTQEEIGQLIGISRETVNRMLRIEKKHHHGITE</sequence>
<dbReference type="CDD" id="cd00038">
    <property type="entry name" value="CAP_ED"/>
    <property type="match status" value="1"/>
</dbReference>
<dbReference type="InterPro" id="IPR036390">
    <property type="entry name" value="WH_DNA-bd_sf"/>
</dbReference>
<keyword evidence="7" id="KW-1185">Reference proteome</keyword>
<feature type="domain" description="Cyclic nucleotide-binding" evidence="5">
    <location>
        <begin position="1"/>
        <end position="84"/>
    </location>
</feature>
<keyword evidence="1" id="KW-0805">Transcription regulation</keyword>
<keyword evidence="4" id="KW-0804">Transcription</keyword>
<dbReference type="KEGG" id="kpul:GXN76_03810"/>
<dbReference type="AlphaFoldDB" id="A0A7D3Y3T5"/>
<evidence type="ECO:0000256" key="2">
    <source>
        <dbReference type="ARBA" id="ARBA00023125"/>
    </source>
</evidence>
<dbReference type="Proteomes" id="UP000503088">
    <property type="component" value="Chromosome"/>
</dbReference>
<keyword evidence="2" id="KW-0238">DNA-binding</keyword>
<dbReference type="Gene3D" id="2.60.120.10">
    <property type="entry name" value="Jelly Rolls"/>
    <property type="match status" value="1"/>
</dbReference>
<dbReference type="RefSeq" id="WP_173220657.1">
    <property type="nucleotide sequence ID" value="NZ_CP048104.1"/>
</dbReference>
<accession>A0A7D3Y3T5</accession>